<dbReference type="GO" id="GO:0003700">
    <property type="term" value="F:DNA-binding transcription factor activity"/>
    <property type="evidence" value="ECO:0007669"/>
    <property type="project" value="InterPro"/>
</dbReference>
<dbReference type="SMART" id="SM00399">
    <property type="entry name" value="ZnF_C4"/>
    <property type="match status" value="1"/>
</dbReference>
<dbReference type="Gene3D" id="1.10.565.10">
    <property type="entry name" value="Retinoid X Receptor"/>
    <property type="match status" value="1"/>
</dbReference>
<keyword evidence="6 12" id="KW-0805">Transcription regulation</keyword>
<dbReference type="InterPro" id="IPR001723">
    <property type="entry name" value="Nuclear_hrmn_rcpt"/>
</dbReference>
<evidence type="ECO:0000256" key="13">
    <source>
        <dbReference type="SAM" id="MobiDB-lite"/>
    </source>
</evidence>
<evidence type="ECO:0000256" key="12">
    <source>
        <dbReference type="RuleBase" id="RU004334"/>
    </source>
</evidence>
<dbReference type="SMART" id="SM00430">
    <property type="entry name" value="HOLI"/>
    <property type="match status" value="1"/>
</dbReference>
<keyword evidence="9 12" id="KW-0675">Receptor</keyword>
<feature type="region of interest" description="Disordered" evidence="13">
    <location>
        <begin position="446"/>
        <end position="483"/>
    </location>
</feature>
<reference evidence="16" key="1">
    <citation type="journal article" date="2013" name="Genetics">
        <title>The draft genome and transcriptome of Panagrellus redivivus are shaped by the harsh demands of a free-living lifestyle.</title>
        <authorList>
            <person name="Srinivasan J."/>
            <person name="Dillman A.R."/>
            <person name="Macchietto M.G."/>
            <person name="Heikkinen L."/>
            <person name="Lakso M."/>
            <person name="Fracchia K.M."/>
            <person name="Antoshechkin I."/>
            <person name="Mortazavi A."/>
            <person name="Wong G."/>
            <person name="Sternberg P.W."/>
        </authorList>
    </citation>
    <scope>NUCLEOTIDE SEQUENCE [LARGE SCALE GENOMIC DNA]</scope>
    <source>
        <strain evidence="16">MT8872</strain>
    </source>
</reference>
<dbReference type="InterPro" id="IPR049636">
    <property type="entry name" value="HNF4-like_DBD"/>
</dbReference>
<dbReference type="CDD" id="cd06960">
    <property type="entry name" value="NR_DBD_HNF4A"/>
    <property type="match status" value="1"/>
</dbReference>
<dbReference type="Proteomes" id="UP000492821">
    <property type="component" value="Unassembled WGS sequence"/>
</dbReference>
<feature type="compositionally biased region" description="Low complexity" evidence="13">
    <location>
        <begin position="455"/>
        <end position="471"/>
    </location>
</feature>
<evidence type="ECO:0000256" key="2">
    <source>
        <dbReference type="ARBA" id="ARBA00005993"/>
    </source>
</evidence>
<dbReference type="FunFam" id="3.30.50.10:FF:000030">
    <property type="entry name" value="Nuclear Hormone Receptor family"/>
    <property type="match status" value="1"/>
</dbReference>
<organism evidence="16 17">
    <name type="scientific">Panagrellus redivivus</name>
    <name type="common">Microworm</name>
    <dbReference type="NCBI Taxonomy" id="6233"/>
    <lineage>
        <taxon>Eukaryota</taxon>
        <taxon>Metazoa</taxon>
        <taxon>Ecdysozoa</taxon>
        <taxon>Nematoda</taxon>
        <taxon>Chromadorea</taxon>
        <taxon>Rhabditida</taxon>
        <taxon>Tylenchina</taxon>
        <taxon>Panagrolaimomorpha</taxon>
        <taxon>Panagrolaimoidea</taxon>
        <taxon>Panagrolaimidae</taxon>
        <taxon>Panagrellus</taxon>
    </lineage>
</organism>
<comment type="function">
    <text evidence="11">Orphan nuclear receptor.</text>
</comment>
<keyword evidence="5 12" id="KW-0862">Zinc</keyword>
<dbReference type="InterPro" id="IPR001628">
    <property type="entry name" value="Znf_hrmn_rcpt"/>
</dbReference>
<keyword evidence="3 12" id="KW-0479">Metal-binding</keyword>
<dbReference type="SUPFAM" id="SSF48508">
    <property type="entry name" value="Nuclear receptor ligand-binding domain"/>
    <property type="match status" value="1"/>
</dbReference>
<feature type="domain" description="NR LBD" evidence="15">
    <location>
        <begin position="163"/>
        <end position="402"/>
    </location>
</feature>
<feature type="region of interest" description="Disordered" evidence="13">
    <location>
        <begin position="82"/>
        <end position="122"/>
    </location>
</feature>
<evidence type="ECO:0000313" key="17">
    <source>
        <dbReference type="WBParaSite" id="Pan_g22014.t1"/>
    </source>
</evidence>
<dbReference type="GO" id="GO:0008270">
    <property type="term" value="F:zinc ion binding"/>
    <property type="evidence" value="ECO:0007669"/>
    <property type="project" value="UniProtKB-KW"/>
</dbReference>
<evidence type="ECO:0000256" key="7">
    <source>
        <dbReference type="ARBA" id="ARBA00023125"/>
    </source>
</evidence>
<dbReference type="GO" id="GO:0005634">
    <property type="term" value="C:nucleus"/>
    <property type="evidence" value="ECO:0007669"/>
    <property type="project" value="UniProtKB-SubCell"/>
</dbReference>
<dbReference type="InterPro" id="IPR052496">
    <property type="entry name" value="Orphan_Nuclear_Rcpt"/>
</dbReference>
<reference evidence="17" key="2">
    <citation type="submission" date="2020-10" db="UniProtKB">
        <authorList>
            <consortium name="WormBaseParasite"/>
        </authorList>
    </citation>
    <scope>IDENTIFICATION</scope>
</reference>
<evidence type="ECO:0000256" key="5">
    <source>
        <dbReference type="ARBA" id="ARBA00022833"/>
    </source>
</evidence>
<keyword evidence="4 12" id="KW-0863">Zinc-finger</keyword>
<accession>A0A7E4VMP3</accession>
<comment type="subcellular location">
    <subcellularLocation>
        <location evidence="1 12">Nucleus</location>
    </subcellularLocation>
</comment>
<keyword evidence="10 12" id="KW-0539">Nucleus</keyword>
<dbReference type="InterPro" id="IPR000536">
    <property type="entry name" value="Nucl_hrmn_rcpt_lig-bd"/>
</dbReference>
<dbReference type="Pfam" id="PF00104">
    <property type="entry name" value="Hormone_recep"/>
    <property type="match status" value="1"/>
</dbReference>
<dbReference type="GO" id="GO:0000978">
    <property type="term" value="F:RNA polymerase II cis-regulatory region sequence-specific DNA binding"/>
    <property type="evidence" value="ECO:0007669"/>
    <property type="project" value="InterPro"/>
</dbReference>
<dbReference type="AlphaFoldDB" id="A0A7E4VMP3"/>
<comment type="similarity">
    <text evidence="2 12">Belongs to the nuclear hormone receptor family.</text>
</comment>
<dbReference type="PANTHER" id="PTHR47519:SF5">
    <property type="entry name" value="NUCLEAR HORMONE RECEPTOR E75"/>
    <property type="match status" value="1"/>
</dbReference>
<name>A0A7E4VMP3_PANRE</name>
<evidence type="ECO:0000256" key="8">
    <source>
        <dbReference type="ARBA" id="ARBA00023163"/>
    </source>
</evidence>
<dbReference type="PRINTS" id="PR00398">
    <property type="entry name" value="STRDHORMONER"/>
</dbReference>
<evidence type="ECO:0000259" key="14">
    <source>
        <dbReference type="PROSITE" id="PS51030"/>
    </source>
</evidence>
<dbReference type="PRINTS" id="PR00047">
    <property type="entry name" value="STROIDFINGER"/>
</dbReference>
<evidence type="ECO:0000256" key="11">
    <source>
        <dbReference type="ARBA" id="ARBA00037512"/>
    </source>
</evidence>
<sequence length="606" mass="67598">MDMLLSEGGICMVCGDKSAGKHYGVAACYGCKGFFRRTIRANQVYSCRFNQKCMIDKDQRNACRSCRFQRCLDVGMEPDAIRPDRDVIGKQKNPRKRKIKREESSLPSPSLETQPQPTQFTEQQSQSDMLLRYLVDIDLKATTPSYTAPIGIANHPFLNVKSDPDSCLATLFQSGVALNAIREPFPGDTGRVATIDLLHQSMRQYVVLAVDWVNAIFELGQVYDVNDKIALLKRCFGAFCLFTKSIQTVHHIQNNSALILANGTVVPRDVPRHLRETHFFANNLVEKVLDEIVLPFRKLRISDYERAGLCALTILDGEYFGFTPDTANALNNVKQRIYLALFQSLQEQTTSTFPAANRFASLLLTLPSVAKLSALYFENAQMAKMFGTQVLDPYLCEILSNPFVLESHQQDFKTAKAEASTQTKSFSESDELGRIGHELVALGLDLSANPPMTVPPSENSASSTSSPIHNSSPPPFNQQMGSNQNLHLSNTVNQQQMPSMQQQQSMQVHKPPPLVVQHQRYGSMTSTSSSSHHSPVVSAPVYPFNYFNYNEDANNTAPMQHPQASAFTFDNVHASGTQSAGPFNNHGNFNFNSPMPDYNRQHSFKF</sequence>
<evidence type="ECO:0000256" key="3">
    <source>
        <dbReference type="ARBA" id="ARBA00022723"/>
    </source>
</evidence>
<evidence type="ECO:0000256" key="6">
    <source>
        <dbReference type="ARBA" id="ARBA00023015"/>
    </source>
</evidence>
<feature type="domain" description="Nuclear receptor" evidence="14">
    <location>
        <begin position="8"/>
        <end position="83"/>
    </location>
</feature>
<protein>
    <submittedName>
        <fullName evidence="17">Nuclear receptor domain-containing protein</fullName>
    </submittedName>
</protein>
<evidence type="ECO:0000256" key="4">
    <source>
        <dbReference type="ARBA" id="ARBA00022771"/>
    </source>
</evidence>
<evidence type="ECO:0000256" key="1">
    <source>
        <dbReference type="ARBA" id="ARBA00004123"/>
    </source>
</evidence>
<evidence type="ECO:0000259" key="15">
    <source>
        <dbReference type="PROSITE" id="PS51843"/>
    </source>
</evidence>
<dbReference type="PROSITE" id="PS51030">
    <property type="entry name" value="NUCLEAR_REC_DBD_2"/>
    <property type="match status" value="1"/>
</dbReference>
<evidence type="ECO:0000256" key="9">
    <source>
        <dbReference type="ARBA" id="ARBA00023170"/>
    </source>
</evidence>
<proteinExistence type="inferred from homology"/>
<dbReference type="SUPFAM" id="SSF57716">
    <property type="entry name" value="Glucocorticoid receptor-like (DNA-binding domain)"/>
    <property type="match status" value="1"/>
</dbReference>
<evidence type="ECO:0000313" key="16">
    <source>
        <dbReference type="Proteomes" id="UP000492821"/>
    </source>
</evidence>
<dbReference type="PANTHER" id="PTHR47519">
    <property type="entry name" value="NUCLEAR HORMONE RECEPTOR FAMILY MEMBER NHR-31-RELATED"/>
    <property type="match status" value="1"/>
</dbReference>
<dbReference type="InterPro" id="IPR035500">
    <property type="entry name" value="NHR-like_dom_sf"/>
</dbReference>
<dbReference type="PROSITE" id="PS51843">
    <property type="entry name" value="NR_LBD"/>
    <property type="match status" value="1"/>
</dbReference>
<keyword evidence="8 12" id="KW-0804">Transcription</keyword>
<dbReference type="Gene3D" id="3.30.50.10">
    <property type="entry name" value="Erythroid Transcription Factor GATA-1, subunit A"/>
    <property type="match status" value="1"/>
</dbReference>
<dbReference type="InterPro" id="IPR013088">
    <property type="entry name" value="Znf_NHR/GATA"/>
</dbReference>
<evidence type="ECO:0000256" key="10">
    <source>
        <dbReference type="ARBA" id="ARBA00023242"/>
    </source>
</evidence>
<dbReference type="WBParaSite" id="Pan_g22014.t1">
    <property type="protein sequence ID" value="Pan_g22014.t1"/>
    <property type="gene ID" value="Pan_g22014"/>
</dbReference>
<dbReference type="Pfam" id="PF00105">
    <property type="entry name" value="zf-C4"/>
    <property type="match status" value="1"/>
</dbReference>
<feature type="compositionally biased region" description="Low complexity" evidence="13">
    <location>
        <begin position="105"/>
        <end position="122"/>
    </location>
</feature>
<keyword evidence="16" id="KW-1185">Reference proteome</keyword>
<dbReference type="PROSITE" id="PS00031">
    <property type="entry name" value="NUCLEAR_REC_DBD_1"/>
    <property type="match status" value="1"/>
</dbReference>
<keyword evidence="7 12" id="KW-0238">DNA-binding</keyword>